<dbReference type="InterPro" id="IPR026962">
    <property type="entry name" value="KTNB1"/>
</dbReference>
<dbReference type="InterPro" id="IPR001680">
    <property type="entry name" value="WD40_rpt"/>
</dbReference>
<feature type="compositionally biased region" description="Basic and acidic residues" evidence="5">
    <location>
        <begin position="371"/>
        <end position="380"/>
    </location>
</feature>
<dbReference type="PANTHER" id="PTHR19845:SF0">
    <property type="entry name" value="KATANIN P80 WD40 REPEAT-CONTAINING SUBUNIT B1"/>
    <property type="match status" value="1"/>
</dbReference>
<feature type="repeat" description="WD" evidence="4">
    <location>
        <begin position="122"/>
        <end position="163"/>
    </location>
</feature>
<feature type="repeat" description="WD" evidence="4">
    <location>
        <begin position="206"/>
        <end position="247"/>
    </location>
</feature>
<feature type="region of interest" description="Disordered" evidence="5">
    <location>
        <begin position="358"/>
        <end position="406"/>
    </location>
</feature>
<feature type="compositionally biased region" description="Polar residues" evidence="5">
    <location>
        <begin position="555"/>
        <end position="565"/>
    </location>
</feature>
<dbReference type="PROSITE" id="PS00678">
    <property type="entry name" value="WD_REPEATS_1"/>
    <property type="match status" value="2"/>
</dbReference>
<comment type="subcellular location">
    <subcellularLocation>
        <location evidence="3">Cytoplasm</location>
    </subcellularLocation>
    <subcellularLocation>
        <location evidence="3">Cytoplasm</location>
        <location evidence="3">Cytoskeleton</location>
        <location evidence="3">Microtubule organizing center</location>
        <location evidence="3">Centrosome</location>
    </subcellularLocation>
    <subcellularLocation>
        <location evidence="3">Cytoplasm</location>
        <location evidence="3">Cytoskeleton</location>
        <location evidence="3">Spindle pole</location>
    </subcellularLocation>
    <subcellularLocation>
        <location evidence="3">Cytoplasm</location>
        <location evidence="3">Cytoskeleton</location>
    </subcellularLocation>
    <subcellularLocation>
        <location evidence="3">Cytoplasm</location>
        <location evidence="3">Cytoskeleton</location>
        <location evidence="3">Spindle</location>
    </subcellularLocation>
    <text evidence="3">Predominantly cytoplasmic. Localized to the interphase centrosome and mitotic spindle poles.</text>
</comment>
<evidence type="ECO:0000256" key="3">
    <source>
        <dbReference type="HAMAP-Rule" id="MF_03022"/>
    </source>
</evidence>
<keyword evidence="7" id="KW-1185">Reference proteome</keyword>
<proteinExistence type="inferred from homology"/>
<keyword evidence="3" id="KW-0963">Cytoplasm</keyword>
<dbReference type="InterPro" id="IPR015943">
    <property type="entry name" value="WD40/YVTN_repeat-like_dom_sf"/>
</dbReference>
<dbReference type="SMART" id="SM00320">
    <property type="entry name" value="WD40"/>
    <property type="match status" value="6"/>
</dbReference>
<gene>
    <name evidence="3" type="primary">KATNB1</name>
    <name evidence="6" type="ORF">PR048_016117</name>
</gene>
<evidence type="ECO:0000256" key="5">
    <source>
        <dbReference type="SAM" id="MobiDB-lite"/>
    </source>
</evidence>
<reference evidence="6 7" key="1">
    <citation type="submission" date="2023-02" db="EMBL/GenBank/DDBJ databases">
        <title>LHISI_Scaffold_Assembly.</title>
        <authorList>
            <person name="Stuart O.P."/>
            <person name="Cleave R."/>
            <person name="Magrath M.J.L."/>
            <person name="Mikheyev A.S."/>
        </authorList>
    </citation>
    <scope>NUCLEOTIDE SEQUENCE [LARGE SCALE GENOMIC DNA]</scope>
    <source>
        <strain evidence="6">Daus_M_001</strain>
        <tissue evidence="6">Leg muscle</tissue>
    </source>
</reference>
<dbReference type="PRINTS" id="PR00320">
    <property type="entry name" value="GPROTEINBRPT"/>
</dbReference>
<keyword evidence="3" id="KW-0132">Cell division</keyword>
<evidence type="ECO:0000256" key="2">
    <source>
        <dbReference type="ARBA" id="ARBA00022737"/>
    </source>
</evidence>
<keyword evidence="2" id="KW-0677">Repeat</keyword>
<feature type="repeat" description="WD" evidence="4">
    <location>
        <begin position="80"/>
        <end position="121"/>
    </location>
</feature>
<dbReference type="InterPro" id="IPR019775">
    <property type="entry name" value="WD40_repeat_CS"/>
</dbReference>
<dbReference type="Pfam" id="PF00400">
    <property type="entry name" value="WD40"/>
    <property type="match status" value="5"/>
</dbReference>
<sequence>MDDLTECSPKNSSAAVTVSVRDRMYIILCACAVVEEFVAHGSNVNCLALGHKSGRVLVTGGDDKKVNLWAVGKHSCIMSLSGHMTPVECVRFGHTEELVCAGSQAGAIKIWDLEAAKLVRTLTGHKCSIRCVDFHPYGDFLISGSLDTSIKMWDIRRRGCIYTYKGHKLTVNSLKFSPDGQWVASGGEEGTVKIWDLRTGRLLKEFVDHTGPVTAVQFHPNEFLLASSSADRSVNFWDLEKFQVVSTTAKESAAIRSINFSTGGECLFAGMQDVLRVYGWEPARTLDVVHVGWGRIQDMATINTQLVGAAFFMTNVLLYVVDLQKVRPLGKVDPDLPASPFAHGQSLRKSFSREKPLGISKPMLGRKREGRGRLGEDDVRCPTGSYDRPQGATQTAPTPNKPTPRYCPLTGGVRGPLLRNRQLDHTQPVMRSLLRKTRKWNLQKVEEHSLPYPCPQHLLVTLASDTPHVSKPPCRISEQSETIQAKEAEDPNNPFPQPTATPERGVDATHTAIELNVDPEIAPSVEPTPPSPAKTNGPPSQVLPDTQPDVKVRESSQQPQISSEVTGQVEYTTINDLHTPITSEQPANNKVANNHQMELSILKSNNNKLPVLPAWAVNWAQSPVLSVGQYVGQTVFLSLPGVLGRHPNHWSRDLHSMDPPPRSRLLRQRVKVYTRVALNSCKKKLKNEMPAILGAAEVLRSHGVIVQRVESIQWAREK</sequence>
<dbReference type="CDD" id="cd00200">
    <property type="entry name" value="WD40"/>
    <property type="match status" value="1"/>
</dbReference>
<keyword evidence="3" id="KW-0493">Microtubule</keyword>
<evidence type="ECO:0000256" key="4">
    <source>
        <dbReference type="PROSITE-ProRule" id="PRU00221"/>
    </source>
</evidence>
<comment type="caution">
    <text evidence="6">The sequence shown here is derived from an EMBL/GenBank/DDBJ whole genome shotgun (WGS) entry which is preliminary data.</text>
</comment>
<keyword evidence="1 4" id="KW-0853">WD repeat</keyword>
<dbReference type="Gene3D" id="2.130.10.10">
    <property type="entry name" value="YVTN repeat-like/Quinoprotein amine dehydrogenase"/>
    <property type="match status" value="2"/>
</dbReference>
<organism evidence="6 7">
    <name type="scientific">Dryococelus australis</name>
    <dbReference type="NCBI Taxonomy" id="614101"/>
    <lineage>
        <taxon>Eukaryota</taxon>
        <taxon>Metazoa</taxon>
        <taxon>Ecdysozoa</taxon>
        <taxon>Arthropoda</taxon>
        <taxon>Hexapoda</taxon>
        <taxon>Insecta</taxon>
        <taxon>Pterygota</taxon>
        <taxon>Neoptera</taxon>
        <taxon>Polyneoptera</taxon>
        <taxon>Phasmatodea</taxon>
        <taxon>Verophasmatodea</taxon>
        <taxon>Anareolatae</taxon>
        <taxon>Phasmatidae</taxon>
        <taxon>Eurycanthinae</taxon>
        <taxon>Dryococelus</taxon>
    </lineage>
</organism>
<comment type="function">
    <text evidence="3">Participates in a complex which severs microtubules in an ATP-dependent manner. May act to target the enzymatic subunit of this complex to sites of action such as the centrosome. Microtubule severing may promote rapid reorganization of cellular microtubule arrays and the release of microtubules from the centrosome following nucleation.</text>
</comment>
<keyword evidence="3" id="KW-0131">Cell cycle</keyword>
<keyword evidence="3" id="KW-0206">Cytoskeleton</keyword>
<comment type="similarity">
    <text evidence="3">Belongs to the WD repeat KATNB1 family.</text>
</comment>
<dbReference type="SUPFAM" id="SSF50978">
    <property type="entry name" value="WD40 repeat-like"/>
    <property type="match status" value="1"/>
</dbReference>
<evidence type="ECO:0000313" key="7">
    <source>
        <dbReference type="Proteomes" id="UP001159363"/>
    </source>
</evidence>
<dbReference type="PANTHER" id="PTHR19845">
    <property type="entry name" value="KATANIN P80 SUBUNIT"/>
    <property type="match status" value="1"/>
</dbReference>
<dbReference type="PROSITE" id="PS50082">
    <property type="entry name" value="WD_REPEATS_2"/>
    <property type="match status" value="5"/>
</dbReference>
<evidence type="ECO:0000313" key="6">
    <source>
        <dbReference type="EMBL" id="KAJ8884260.1"/>
    </source>
</evidence>
<comment type="subunit">
    <text evidence="3">Interacts with KATNA1. This interaction enhances the microtubule binding and severing activity of KATNA1 and also targets this activity to the centrosome.</text>
</comment>
<feature type="region of interest" description="Disordered" evidence="5">
    <location>
        <begin position="520"/>
        <end position="565"/>
    </location>
</feature>
<name>A0ABQ9HJ90_9NEOP</name>
<dbReference type="InterPro" id="IPR020472">
    <property type="entry name" value="WD40_PAC1"/>
</dbReference>
<dbReference type="PROSITE" id="PS50294">
    <property type="entry name" value="WD_REPEATS_REGION"/>
    <property type="match status" value="5"/>
</dbReference>
<accession>A0ABQ9HJ90</accession>
<protein>
    <recommendedName>
        <fullName evidence="3">Katanin p80 WD40 repeat-containing subunit B1</fullName>
        <shortName evidence="3">Katanin p80 subunit B1</shortName>
    </recommendedName>
    <alternativeName>
        <fullName evidence="3">p80 katanin</fullName>
    </alternativeName>
</protein>
<keyword evidence="3" id="KW-0498">Mitosis</keyword>
<dbReference type="InterPro" id="IPR036322">
    <property type="entry name" value="WD40_repeat_dom_sf"/>
</dbReference>
<dbReference type="Proteomes" id="UP001159363">
    <property type="component" value="Chromosome 4"/>
</dbReference>
<feature type="repeat" description="WD" evidence="4">
    <location>
        <begin position="164"/>
        <end position="205"/>
    </location>
</feature>
<evidence type="ECO:0000256" key="1">
    <source>
        <dbReference type="ARBA" id="ARBA00022574"/>
    </source>
</evidence>
<dbReference type="EMBL" id="JARBHB010000005">
    <property type="protein sequence ID" value="KAJ8884260.1"/>
    <property type="molecule type" value="Genomic_DNA"/>
</dbReference>
<feature type="region of interest" description="Disordered" evidence="5">
    <location>
        <begin position="467"/>
        <end position="504"/>
    </location>
</feature>
<dbReference type="HAMAP" id="MF_03022">
    <property type="entry name" value="Katanin_p80_B1"/>
    <property type="match status" value="1"/>
</dbReference>
<feature type="repeat" description="WD" evidence="4">
    <location>
        <begin position="37"/>
        <end position="79"/>
    </location>
</feature>